<evidence type="ECO:0000313" key="2">
    <source>
        <dbReference type="Proteomes" id="UP000814140"/>
    </source>
</evidence>
<proteinExistence type="predicted"/>
<name>A0ACB8SHV2_9AGAM</name>
<evidence type="ECO:0000313" key="1">
    <source>
        <dbReference type="EMBL" id="KAI0056139.1"/>
    </source>
</evidence>
<dbReference type="EMBL" id="MU277270">
    <property type="protein sequence ID" value="KAI0056139.1"/>
    <property type="molecule type" value="Genomic_DNA"/>
</dbReference>
<reference evidence="1" key="1">
    <citation type="submission" date="2021-03" db="EMBL/GenBank/DDBJ databases">
        <authorList>
            <consortium name="DOE Joint Genome Institute"/>
            <person name="Ahrendt S."/>
            <person name="Looney B.P."/>
            <person name="Miyauchi S."/>
            <person name="Morin E."/>
            <person name="Drula E."/>
            <person name="Courty P.E."/>
            <person name="Chicoki N."/>
            <person name="Fauchery L."/>
            <person name="Kohler A."/>
            <person name="Kuo A."/>
            <person name="Labutti K."/>
            <person name="Pangilinan J."/>
            <person name="Lipzen A."/>
            <person name="Riley R."/>
            <person name="Andreopoulos W."/>
            <person name="He G."/>
            <person name="Johnson J."/>
            <person name="Barry K.W."/>
            <person name="Grigoriev I.V."/>
            <person name="Nagy L."/>
            <person name="Hibbett D."/>
            <person name="Henrissat B."/>
            <person name="Matheny P.B."/>
            <person name="Labbe J."/>
            <person name="Martin F."/>
        </authorList>
    </citation>
    <scope>NUCLEOTIDE SEQUENCE</scope>
    <source>
        <strain evidence="1">HHB10654</strain>
    </source>
</reference>
<organism evidence="1 2">
    <name type="scientific">Artomyces pyxidatus</name>
    <dbReference type="NCBI Taxonomy" id="48021"/>
    <lineage>
        <taxon>Eukaryota</taxon>
        <taxon>Fungi</taxon>
        <taxon>Dikarya</taxon>
        <taxon>Basidiomycota</taxon>
        <taxon>Agaricomycotina</taxon>
        <taxon>Agaricomycetes</taxon>
        <taxon>Russulales</taxon>
        <taxon>Auriscalpiaceae</taxon>
        <taxon>Artomyces</taxon>
    </lineage>
</organism>
<gene>
    <name evidence="1" type="ORF">BV25DRAFT_1832515</name>
</gene>
<comment type="caution">
    <text evidence="1">The sequence shown here is derived from an EMBL/GenBank/DDBJ whole genome shotgun (WGS) entry which is preliminary data.</text>
</comment>
<accession>A0ACB8SHV2</accession>
<keyword evidence="2" id="KW-1185">Reference proteome</keyword>
<reference evidence="1" key="2">
    <citation type="journal article" date="2022" name="New Phytol.">
        <title>Evolutionary transition to the ectomycorrhizal habit in the genomes of a hyperdiverse lineage of mushroom-forming fungi.</title>
        <authorList>
            <person name="Looney B."/>
            <person name="Miyauchi S."/>
            <person name="Morin E."/>
            <person name="Drula E."/>
            <person name="Courty P.E."/>
            <person name="Kohler A."/>
            <person name="Kuo A."/>
            <person name="LaButti K."/>
            <person name="Pangilinan J."/>
            <person name="Lipzen A."/>
            <person name="Riley R."/>
            <person name="Andreopoulos W."/>
            <person name="He G."/>
            <person name="Johnson J."/>
            <person name="Nolan M."/>
            <person name="Tritt A."/>
            <person name="Barry K.W."/>
            <person name="Grigoriev I.V."/>
            <person name="Nagy L.G."/>
            <person name="Hibbett D."/>
            <person name="Henrissat B."/>
            <person name="Matheny P.B."/>
            <person name="Labbe J."/>
            <person name="Martin F.M."/>
        </authorList>
    </citation>
    <scope>NUCLEOTIDE SEQUENCE</scope>
    <source>
        <strain evidence="1">HHB10654</strain>
    </source>
</reference>
<dbReference type="Proteomes" id="UP000814140">
    <property type="component" value="Unassembled WGS sequence"/>
</dbReference>
<sequence>MADSKASKKRTASALEGPAAKKPHLEKRAKSRPDPPAKKRARPVVPVPQSESEGSDDEEDDEGDFSGEVDGGGLGDEAMDTDSKPPKDPNAARESHKAQRALHDQRRAAKPHSALLVDAKASWALARQKNISKGEREKHVAALMDVIRGKVQDIVFKHDASRIVQTVVKHGSQAQRDQVAAELKGRYKELAENKYSKFLVTKLVRLCPAHRLSIILEFQPHVLRLLLHREASRAIADTYELYANAYERAILMRAFYGRETALFSVTTGSDEDKERARRGLRGVLEGADVERRKRVLSSLKETLVNIFNNPDKGSVRHAIVHRALLEYLMEVNETEDEAEREKLRREILESCQDLLAEMVHTKDGSRVVREFLAQGTAKDRKQIIKVLKPYIETMAVDDEAQLVLFTAIDVIDDTKLLAKSLLPSITAHATKLHTSAAGRRTLLYPLIQRSRRHYTPAIIASLAETDAIREHTSKKSAEARAAEVRAAVSADLLSWLERSAAEVSRETGGSLLVIEIILEAEGEKTKVMEALLVPLAAPYPSAEDTPPHPIDLPHTSRMYKTLLQGGHFSHTAHAVEPAPRFSAPEFASAFVRTVGKERTLEMARGGGAFVVAELLQRVKAEGSEAEKKVLRGWFKGFAEGSQGAETVKGWKVLMEKVKALES</sequence>
<protein>
    <submittedName>
        <fullName evidence="1">ARM repeat-containing protein</fullName>
    </submittedName>
</protein>